<evidence type="ECO:0000259" key="9">
    <source>
        <dbReference type="SMART" id="SM00662"/>
    </source>
</evidence>
<organism evidence="10 11">
    <name type="scientific">Phytophthora ramorum</name>
    <name type="common">Sudden oak death agent</name>
    <dbReference type="NCBI Taxonomy" id="164328"/>
    <lineage>
        <taxon>Eukaryota</taxon>
        <taxon>Sar</taxon>
        <taxon>Stramenopiles</taxon>
        <taxon>Oomycota</taxon>
        <taxon>Peronosporomycetes</taxon>
        <taxon>Peronosporales</taxon>
        <taxon>Peronosporaceae</taxon>
        <taxon>Phytophthora</taxon>
    </lineage>
</organism>
<dbReference type="AlphaFoldDB" id="H3GV90"/>
<evidence type="ECO:0000256" key="7">
    <source>
        <dbReference type="SAM" id="MobiDB-lite"/>
    </source>
</evidence>
<keyword evidence="8" id="KW-0732">Signal</keyword>
<dbReference type="EnsemblProtists" id="Phyra81228">
    <property type="protein sequence ID" value="Phyra81228"/>
    <property type="gene ID" value="Phyra81228"/>
</dbReference>
<dbReference type="GO" id="GO:0003677">
    <property type="term" value="F:DNA binding"/>
    <property type="evidence" value="ECO:0007669"/>
    <property type="project" value="InterPro"/>
</dbReference>
<evidence type="ECO:0000313" key="11">
    <source>
        <dbReference type="Proteomes" id="UP000005238"/>
    </source>
</evidence>
<comment type="subcellular location">
    <subcellularLocation>
        <location evidence="1">Nucleus</location>
    </subcellularLocation>
</comment>
<dbReference type="NCBIfam" id="NF001988">
    <property type="entry name" value="PRK00783.1"/>
    <property type="match status" value="1"/>
</dbReference>
<dbReference type="SUPFAM" id="SSF55257">
    <property type="entry name" value="RBP11-like subunits of RNA polymerase"/>
    <property type="match status" value="1"/>
</dbReference>
<protein>
    <recommendedName>
        <fullName evidence="2">DNA-directed RNA polymerases I and III subunit RPAC1</fullName>
    </recommendedName>
</protein>
<dbReference type="GO" id="GO:0005666">
    <property type="term" value="C:RNA polymerase III complex"/>
    <property type="evidence" value="ECO:0000318"/>
    <property type="project" value="GO_Central"/>
</dbReference>
<dbReference type="InterPro" id="IPR036643">
    <property type="entry name" value="RNApol_insert_sf"/>
</dbReference>
<dbReference type="Gene3D" id="2.170.120.12">
    <property type="entry name" value="DNA-directed RNA polymerase, insert domain"/>
    <property type="match status" value="1"/>
</dbReference>
<dbReference type="InterPro" id="IPR050518">
    <property type="entry name" value="Rpo3/RPB3_RNA_Pol_subunit"/>
</dbReference>
<dbReference type="VEuPathDB" id="FungiDB:KRP22_7026"/>
<dbReference type="HAMAP" id="MF_00320">
    <property type="entry name" value="RNApol_arch_Rpo3"/>
    <property type="match status" value="1"/>
</dbReference>
<dbReference type="SMART" id="SM00662">
    <property type="entry name" value="RPOLD"/>
    <property type="match status" value="1"/>
</dbReference>
<feature type="domain" description="DNA-directed RNA polymerase RpoA/D/Rpb3-type" evidence="9">
    <location>
        <begin position="80"/>
        <end position="354"/>
    </location>
</feature>
<dbReference type="InterPro" id="IPR001514">
    <property type="entry name" value="DNA-dir_RNA_pol_30-40kDasu_CS"/>
</dbReference>
<dbReference type="Gene3D" id="3.30.1360.10">
    <property type="entry name" value="RNA polymerase, RBP11-like subunit"/>
    <property type="match status" value="1"/>
</dbReference>
<dbReference type="InterPro" id="IPR011262">
    <property type="entry name" value="DNA-dir_RNA_pol_insert"/>
</dbReference>
<evidence type="ECO:0000313" key="10">
    <source>
        <dbReference type="EnsemblProtists" id="Phyra81228"/>
    </source>
</evidence>
<feature type="chain" id="PRO_5005350515" description="DNA-directed RNA polymerases I and III subunit RPAC1" evidence="8">
    <location>
        <begin position="18"/>
        <end position="376"/>
    </location>
</feature>
<dbReference type="CDD" id="cd07032">
    <property type="entry name" value="RNAP_I_II_AC40"/>
    <property type="match status" value="1"/>
</dbReference>
<dbReference type="InterPro" id="IPR036603">
    <property type="entry name" value="RBP11-like"/>
</dbReference>
<feature type="region of interest" description="Disordered" evidence="7">
    <location>
        <begin position="357"/>
        <end position="376"/>
    </location>
</feature>
<dbReference type="VEuPathDB" id="FungiDB:KRP23_10038"/>
<dbReference type="GO" id="GO:0003899">
    <property type="term" value="F:DNA-directed RNA polymerase activity"/>
    <property type="evidence" value="ECO:0007669"/>
    <property type="project" value="InterPro"/>
</dbReference>
<dbReference type="PANTHER" id="PTHR11800">
    <property type="entry name" value="DNA-DIRECTED RNA POLYMERASE"/>
    <property type="match status" value="1"/>
</dbReference>
<dbReference type="InParanoid" id="H3GV90"/>
<dbReference type="FunCoup" id="H3GV90">
    <property type="interactions" value="336"/>
</dbReference>
<evidence type="ECO:0000256" key="1">
    <source>
        <dbReference type="ARBA" id="ARBA00004123"/>
    </source>
</evidence>
<dbReference type="GO" id="GO:0006351">
    <property type="term" value="P:DNA-templated transcription"/>
    <property type="evidence" value="ECO:0007669"/>
    <property type="project" value="InterPro"/>
</dbReference>
<keyword evidence="11" id="KW-1185">Reference proteome</keyword>
<evidence type="ECO:0000256" key="4">
    <source>
        <dbReference type="ARBA" id="ARBA00023163"/>
    </source>
</evidence>
<dbReference type="PANTHER" id="PTHR11800:SF13">
    <property type="entry name" value="DNA-DIRECTED RNA POLYMERASES I AND III SUBUNIT RPAC1"/>
    <property type="match status" value="1"/>
</dbReference>
<dbReference type="FunFam" id="2.170.120.12:FF:000007">
    <property type="entry name" value="DNA-directed RNA polymerases I and III subunit RPAC1"/>
    <property type="match status" value="1"/>
</dbReference>
<reference evidence="10" key="2">
    <citation type="submission" date="2015-06" db="UniProtKB">
        <authorList>
            <consortium name="EnsemblProtists"/>
        </authorList>
    </citation>
    <scope>IDENTIFICATION</scope>
    <source>
        <strain evidence="10">Pr102</strain>
    </source>
</reference>
<reference evidence="11" key="1">
    <citation type="journal article" date="2006" name="Science">
        <title>Phytophthora genome sequences uncover evolutionary origins and mechanisms of pathogenesis.</title>
        <authorList>
            <person name="Tyler B.M."/>
            <person name="Tripathy S."/>
            <person name="Zhang X."/>
            <person name="Dehal P."/>
            <person name="Jiang R.H."/>
            <person name="Aerts A."/>
            <person name="Arredondo F.D."/>
            <person name="Baxter L."/>
            <person name="Bensasson D."/>
            <person name="Beynon J.L."/>
            <person name="Chapman J."/>
            <person name="Damasceno C.M."/>
            <person name="Dorrance A.E."/>
            <person name="Dou D."/>
            <person name="Dickerman A.W."/>
            <person name="Dubchak I.L."/>
            <person name="Garbelotto M."/>
            <person name="Gijzen M."/>
            <person name="Gordon S.G."/>
            <person name="Govers F."/>
            <person name="Grunwald N.J."/>
            <person name="Huang W."/>
            <person name="Ivors K.L."/>
            <person name="Jones R.W."/>
            <person name="Kamoun S."/>
            <person name="Krampis K."/>
            <person name="Lamour K.H."/>
            <person name="Lee M.K."/>
            <person name="McDonald W.H."/>
            <person name="Medina M."/>
            <person name="Meijer H.J."/>
            <person name="Nordberg E.K."/>
            <person name="Maclean D.J."/>
            <person name="Ospina-Giraldo M.D."/>
            <person name="Morris P.F."/>
            <person name="Phuntumart V."/>
            <person name="Putnam N.H."/>
            <person name="Rash S."/>
            <person name="Rose J.K."/>
            <person name="Sakihama Y."/>
            <person name="Salamov A.A."/>
            <person name="Savidor A."/>
            <person name="Scheuring C.F."/>
            <person name="Smith B.M."/>
            <person name="Sobral B.W."/>
            <person name="Terry A."/>
            <person name="Torto-Alalibo T.A."/>
            <person name="Win J."/>
            <person name="Xu Z."/>
            <person name="Zhang H."/>
            <person name="Grigoriev I.V."/>
            <person name="Rokhsar D.S."/>
            <person name="Boore J.L."/>
        </authorList>
    </citation>
    <scope>NUCLEOTIDE SEQUENCE [LARGE SCALE GENOMIC DNA]</scope>
    <source>
        <strain evidence="11">Pr102</strain>
    </source>
</reference>
<dbReference type="PROSITE" id="PS00446">
    <property type="entry name" value="RNA_POL_D_30KD"/>
    <property type="match status" value="1"/>
</dbReference>
<sequence length="376" mass="42106">MAGGLASALCLFAAVSIGPSLDNRHPLLQDRDRMVKTSKVIRVGQDAPHQPDVESESSYSFVEQSKRQVKVKIQSLTDDEIVFDLIGVDAAIANALRRILLAEVPTMAIEHVYIWNNSSIIQDEVLAHRLGLVPLKVDPREFQAFPDNEEAEATDENTIVFKLDVTCKYDPEHPKDPTKAIHSSVYSRDLEWVPQGNQEERFGSIRPVHEDILIAKLRPGQSIALEAHCRKGLGKDHAKFSPVATASYRLMPKVEFTEKVEGADAKHLVEDCQMGLFDIEDIGGVPTAVVKDQRACTMCRNCIREPGWNEKIRLGRQSDHFIFSVESVGMMKAEELLPEALGVLAEKCNIALESFTQVDEDEEMAEEEEEEEEQEE</sequence>
<evidence type="ECO:0000256" key="6">
    <source>
        <dbReference type="ARBA" id="ARBA00025804"/>
    </source>
</evidence>
<dbReference type="HOGENOM" id="CLU_038421_0_2_1"/>
<keyword evidence="3" id="KW-0240">DNA-directed RNA polymerase</keyword>
<accession>H3GV90</accession>
<dbReference type="SUPFAM" id="SSF56553">
    <property type="entry name" value="Insert subdomain of RNA polymerase alpha subunit"/>
    <property type="match status" value="1"/>
</dbReference>
<proteinExistence type="inferred from homology"/>
<dbReference type="Proteomes" id="UP000005238">
    <property type="component" value="Unassembled WGS sequence"/>
</dbReference>
<dbReference type="OMA" id="MFPEVVF"/>
<keyword evidence="4" id="KW-0804">Transcription</keyword>
<dbReference type="EMBL" id="DS566054">
    <property type="status" value="NOT_ANNOTATED_CDS"/>
    <property type="molecule type" value="Genomic_DNA"/>
</dbReference>
<dbReference type="eggNOG" id="KOG1521">
    <property type="taxonomic scope" value="Eukaryota"/>
</dbReference>
<evidence type="ECO:0000256" key="3">
    <source>
        <dbReference type="ARBA" id="ARBA00022478"/>
    </source>
</evidence>
<evidence type="ECO:0000256" key="8">
    <source>
        <dbReference type="SAM" id="SignalP"/>
    </source>
</evidence>
<dbReference type="Pfam" id="PF01193">
    <property type="entry name" value="RNA_pol_L"/>
    <property type="match status" value="1"/>
</dbReference>
<dbReference type="Pfam" id="PF01000">
    <property type="entry name" value="RNA_pol_A_bac"/>
    <property type="match status" value="1"/>
</dbReference>
<dbReference type="GO" id="GO:0005736">
    <property type="term" value="C:RNA polymerase I complex"/>
    <property type="evidence" value="ECO:0000318"/>
    <property type="project" value="GO_Central"/>
</dbReference>
<feature type="signal peptide" evidence="8">
    <location>
        <begin position="1"/>
        <end position="17"/>
    </location>
</feature>
<dbReference type="InterPro" id="IPR022842">
    <property type="entry name" value="RNAP_Rpo3/Rpb3/RPAC1"/>
</dbReference>
<dbReference type="GO" id="GO:0046983">
    <property type="term" value="F:protein dimerization activity"/>
    <property type="evidence" value="ECO:0007669"/>
    <property type="project" value="InterPro"/>
</dbReference>
<dbReference type="InterPro" id="IPR011263">
    <property type="entry name" value="DNA-dir_RNA_pol_RpoA/D/Rpb3"/>
</dbReference>
<evidence type="ECO:0000256" key="5">
    <source>
        <dbReference type="ARBA" id="ARBA00023242"/>
    </source>
</evidence>
<comment type="similarity">
    <text evidence="6">Belongs to the archaeal Rpo3/eukaryotic RPB3 RNA polymerase subunit family.</text>
</comment>
<keyword evidence="5" id="KW-0539">Nucleus</keyword>
<evidence type="ECO:0000256" key="2">
    <source>
        <dbReference type="ARBA" id="ARBA00022083"/>
    </source>
</evidence>
<feature type="compositionally biased region" description="Acidic residues" evidence="7">
    <location>
        <begin position="358"/>
        <end position="376"/>
    </location>
</feature>
<dbReference type="STRING" id="164328.H3GV90"/>
<name>H3GV90_PHYRM</name>
<dbReference type="InterPro" id="IPR033901">
    <property type="entry name" value="RNAPI/III_AC40"/>
</dbReference>